<comment type="catalytic activity">
    <reaction evidence="1">
        <text>ATP + protein L-histidine = ADP + protein N-phospho-L-histidine.</text>
        <dbReference type="EC" id="2.7.13.3"/>
    </reaction>
</comment>
<dbReference type="Pfam" id="PF07695">
    <property type="entry name" value="7TMR-DISM_7TM"/>
    <property type="match status" value="1"/>
</dbReference>
<feature type="transmembrane region" description="Helical" evidence="10">
    <location>
        <begin position="76"/>
        <end position="96"/>
    </location>
</feature>
<feature type="transmembrane region" description="Helical" evidence="10">
    <location>
        <begin position="116"/>
        <end position="134"/>
    </location>
</feature>
<evidence type="ECO:0000313" key="12">
    <source>
        <dbReference type="EMBL" id="MCW4452573.1"/>
    </source>
</evidence>
<keyword evidence="10" id="KW-0472">Membrane</keyword>
<feature type="transmembrane region" description="Helical" evidence="10">
    <location>
        <begin position="6"/>
        <end position="27"/>
    </location>
</feature>
<dbReference type="CDD" id="cd16917">
    <property type="entry name" value="HATPase_UhpB-NarQ-NarX-like"/>
    <property type="match status" value="1"/>
</dbReference>
<keyword evidence="4" id="KW-0808">Transferase</keyword>
<dbReference type="InterPro" id="IPR003594">
    <property type="entry name" value="HATPase_dom"/>
</dbReference>
<reference evidence="12 13" key="1">
    <citation type="submission" date="2022-10" db="EMBL/GenBank/DDBJ databases">
        <title>Kaistella sp. BT-6-1-3.</title>
        <authorList>
            <person name="Ai J."/>
            <person name="Deng Z."/>
        </authorList>
    </citation>
    <scope>NUCLEOTIDE SEQUENCE [LARGE SCALE GENOMIC DNA]</scope>
    <source>
        <strain evidence="12 13">BT6-1-3</strain>
    </source>
</reference>
<evidence type="ECO:0000256" key="8">
    <source>
        <dbReference type="ARBA" id="ARBA00023012"/>
    </source>
</evidence>
<dbReference type="SMART" id="SM00387">
    <property type="entry name" value="HATPase_c"/>
    <property type="match status" value="1"/>
</dbReference>
<dbReference type="PANTHER" id="PTHR24421:SF10">
    <property type="entry name" value="NITRATE_NITRITE SENSOR PROTEIN NARQ"/>
    <property type="match status" value="1"/>
</dbReference>
<dbReference type="SUPFAM" id="SSF55874">
    <property type="entry name" value="ATPase domain of HSP90 chaperone/DNA topoisomerase II/histidine kinase"/>
    <property type="match status" value="1"/>
</dbReference>
<keyword evidence="6 12" id="KW-0418">Kinase</keyword>
<evidence type="ECO:0000256" key="2">
    <source>
        <dbReference type="ARBA" id="ARBA00012438"/>
    </source>
</evidence>
<dbReference type="PANTHER" id="PTHR24421">
    <property type="entry name" value="NITRATE/NITRITE SENSOR PROTEIN NARX-RELATED"/>
    <property type="match status" value="1"/>
</dbReference>
<dbReference type="EMBL" id="JAPCHZ010000005">
    <property type="protein sequence ID" value="MCW4452573.1"/>
    <property type="molecule type" value="Genomic_DNA"/>
</dbReference>
<dbReference type="InterPro" id="IPR050482">
    <property type="entry name" value="Sensor_HK_TwoCompSys"/>
</dbReference>
<dbReference type="InterPro" id="IPR011623">
    <property type="entry name" value="7TMR_DISM_rcpt_extracell_dom1"/>
</dbReference>
<name>A0ABT3JP78_9FLAO</name>
<protein>
    <recommendedName>
        <fullName evidence="2">histidine kinase</fullName>
        <ecNumber evidence="2">2.7.13.3</ecNumber>
    </recommendedName>
</protein>
<feature type="coiled-coil region" evidence="9">
    <location>
        <begin position="238"/>
        <end position="265"/>
    </location>
</feature>
<dbReference type="EC" id="2.7.13.3" evidence="2"/>
<keyword evidence="10" id="KW-0812">Transmembrane</keyword>
<accession>A0ABT3JP78</accession>
<keyword evidence="9" id="KW-0175">Coiled coil</keyword>
<feature type="transmembrane region" description="Helical" evidence="10">
    <location>
        <begin position="200"/>
        <end position="219"/>
    </location>
</feature>
<dbReference type="Gene3D" id="1.20.5.1930">
    <property type="match status" value="1"/>
</dbReference>
<feature type="domain" description="Histidine kinase/HSP90-like ATPase" evidence="11">
    <location>
        <begin position="361"/>
        <end position="452"/>
    </location>
</feature>
<evidence type="ECO:0000256" key="5">
    <source>
        <dbReference type="ARBA" id="ARBA00022741"/>
    </source>
</evidence>
<comment type="caution">
    <text evidence="12">The sequence shown here is derived from an EMBL/GenBank/DDBJ whole genome shotgun (WGS) entry which is preliminary data.</text>
</comment>
<keyword evidence="3" id="KW-0597">Phosphoprotein</keyword>
<evidence type="ECO:0000256" key="1">
    <source>
        <dbReference type="ARBA" id="ARBA00000085"/>
    </source>
</evidence>
<evidence type="ECO:0000256" key="6">
    <source>
        <dbReference type="ARBA" id="ARBA00022777"/>
    </source>
</evidence>
<dbReference type="InterPro" id="IPR011712">
    <property type="entry name" value="Sig_transdc_His_kin_sub3_dim/P"/>
</dbReference>
<feature type="transmembrane region" description="Helical" evidence="10">
    <location>
        <begin position="170"/>
        <end position="194"/>
    </location>
</feature>
<dbReference type="Pfam" id="PF07730">
    <property type="entry name" value="HisKA_3"/>
    <property type="match status" value="1"/>
</dbReference>
<dbReference type="Pfam" id="PF02518">
    <property type="entry name" value="HATPase_c"/>
    <property type="match status" value="1"/>
</dbReference>
<organism evidence="12 13">
    <name type="scientific">Kaistella yananensis</name>
    <dbReference type="NCBI Taxonomy" id="2989820"/>
    <lineage>
        <taxon>Bacteria</taxon>
        <taxon>Pseudomonadati</taxon>
        <taxon>Bacteroidota</taxon>
        <taxon>Flavobacteriia</taxon>
        <taxon>Flavobacteriales</taxon>
        <taxon>Weeksellaceae</taxon>
        <taxon>Chryseobacterium group</taxon>
        <taxon>Kaistella</taxon>
    </lineage>
</organism>
<keyword evidence="13" id="KW-1185">Reference proteome</keyword>
<evidence type="ECO:0000256" key="3">
    <source>
        <dbReference type="ARBA" id="ARBA00022553"/>
    </source>
</evidence>
<sequence length="456" mass="52599">MEVFVWNMAISFQLLFIIVSGVIFLYLRDKSFKYYGLYNIFLIIYVLSRSDTVYYGFEDLLKPIFGSEDAEMITTILNFLVPIIFYTFYSIFAFYFLDFDKNAKKYFKRTKWVVNFMAYLFVGFAALCMAMRNAELFVTLYLYIYVPVMLVIFVLTLLRAIQRSGEHKFFFLIGVVVFVLCALIALAGSFIPSLGMENPITFFFIGNIIETIFFSLGLAHKVKLINEERNRINVSVTKHRHQQQISKLQGLLEGEEKERKRMAEELHDGIAGDLSAIKYNLAYLKLSNKNPENEEILRDVTQIIDKSCIQIREISHNLSPSSITNFGLITALQNFCMKIENIYGIPIKFTSTGERIELDKVIETHIYRIVQELVNNIIKHAEAKTAEVMITHRHPHITVSVKDNGKGFVMRKNNKGIGFGNIDSRIRFMNAKFSKTKSETGSSFLIEINIDNLPQT</sequence>
<gene>
    <name evidence="12" type="ORF">OK344_10170</name>
</gene>
<dbReference type="InterPro" id="IPR036890">
    <property type="entry name" value="HATPase_C_sf"/>
</dbReference>
<proteinExistence type="predicted"/>
<evidence type="ECO:0000256" key="10">
    <source>
        <dbReference type="SAM" id="Phobius"/>
    </source>
</evidence>
<evidence type="ECO:0000256" key="9">
    <source>
        <dbReference type="SAM" id="Coils"/>
    </source>
</evidence>
<keyword evidence="5" id="KW-0547">Nucleotide-binding</keyword>
<keyword evidence="8" id="KW-0902">Two-component regulatory system</keyword>
<keyword evidence="10" id="KW-1133">Transmembrane helix</keyword>
<evidence type="ECO:0000256" key="4">
    <source>
        <dbReference type="ARBA" id="ARBA00022679"/>
    </source>
</evidence>
<dbReference type="GO" id="GO:0016301">
    <property type="term" value="F:kinase activity"/>
    <property type="evidence" value="ECO:0007669"/>
    <property type="project" value="UniProtKB-KW"/>
</dbReference>
<evidence type="ECO:0000256" key="7">
    <source>
        <dbReference type="ARBA" id="ARBA00022840"/>
    </source>
</evidence>
<dbReference type="Proteomes" id="UP001209107">
    <property type="component" value="Unassembled WGS sequence"/>
</dbReference>
<dbReference type="RefSeq" id="WP_265144688.1">
    <property type="nucleotide sequence ID" value="NZ_JAPCHZ010000005.1"/>
</dbReference>
<feature type="transmembrane region" description="Helical" evidence="10">
    <location>
        <begin position="34"/>
        <end position="56"/>
    </location>
</feature>
<keyword evidence="7" id="KW-0067">ATP-binding</keyword>
<evidence type="ECO:0000313" key="13">
    <source>
        <dbReference type="Proteomes" id="UP001209107"/>
    </source>
</evidence>
<dbReference type="Gene3D" id="3.30.565.10">
    <property type="entry name" value="Histidine kinase-like ATPase, C-terminal domain"/>
    <property type="match status" value="1"/>
</dbReference>
<feature type="transmembrane region" description="Helical" evidence="10">
    <location>
        <begin position="140"/>
        <end position="158"/>
    </location>
</feature>
<evidence type="ECO:0000259" key="11">
    <source>
        <dbReference type="SMART" id="SM00387"/>
    </source>
</evidence>